<accession>A0ABV4DYY3</accession>
<dbReference type="Proteomes" id="UP001565220">
    <property type="component" value="Unassembled WGS sequence"/>
</dbReference>
<dbReference type="PROSITE" id="PS00198">
    <property type="entry name" value="4FE4S_FER_1"/>
    <property type="match status" value="1"/>
</dbReference>
<protein>
    <submittedName>
        <fullName evidence="6">4Fe-4S dicluster domain-containing protein</fullName>
    </submittedName>
</protein>
<name>A0ABV4DYY3_9CLOT</name>
<evidence type="ECO:0000259" key="5">
    <source>
        <dbReference type="PROSITE" id="PS51379"/>
    </source>
</evidence>
<feature type="domain" description="4Fe-4S ferredoxin-type" evidence="5">
    <location>
        <begin position="137"/>
        <end position="170"/>
    </location>
</feature>
<feature type="domain" description="4Fe-4S ferredoxin-type" evidence="5">
    <location>
        <begin position="3"/>
        <end position="23"/>
    </location>
</feature>
<dbReference type="Pfam" id="PF13183">
    <property type="entry name" value="Fer4_8"/>
    <property type="match status" value="1"/>
</dbReference>
<evidence type="ECO:0000256" key="1">
    <source>
        <dbReference type="ARBA" id="ARBA00022485"/>
    </source>
</evidence>
<comment type="caution">
    <text evidence="6">The sequence shown here is derived from an EMBL/GenBank/DDBJ whole genome shotgun (WGS) entry which is preliminary data.</text>
</comment>
<organism evidence="6 7">
    <name type="scientific">Clostridium lapidicellarium</name>
    <dbReference type="NCBI Taxonomy" id="3240931"/>
    <lineage>
        <taxon>Bacteria</taxon>
        <taxon>Bacillati</taxon>
        <taxon>Bacillota</taxon>
        <taxon>Clostridia</taxon>
        <taxon>Eubacteriales</taxon>
        <taxon>Clostridiaceae</taxon>
        <taxon>Clostridium</taxon>
    </lineage>
</organism>
<evidence type="ECO:0000256" key="4">
    <source>
        <dbReference type="ARBA" id="ARBA00023014"/>
    </source>
</evidence>
<dbReference type="SUPFAM" id="SSF54862">
    <property type="entry name" value="4Fe-4S ferredoxins"/>
    <property type="match status" value="1"/>
</dbReference>
<keyword evidence="7" id="KW-1185">Reference proteome</keyword>
<keyword evidence="1" id="KW-0004">4Fe-4S</keyword>
<dbReference type="EMBL" id="JBGFFE010000015">
    <property type="protein sequence ID" value="MEY8764112.1"/>
    <property type="molecule type" value="Genomic_DNA"/>
</dbReference>
<proteinExistence type="predicted"/>
<dbReference type="Pfam" id="PF13237">
    <property type="entry name" value="Fer4_10"/>
    <property type="match status" value="1"/>
</dbReference>
<gene>
    <name evidence="6" type="ORF">AB8S09_10745</name>
</gene>
<dbReference type="InterPro" id="IPR017900">
    <property type="entry name" value="4Fe4S_Fe_S_CS"/>
</dbReference>
<sequence>MQNSFIIADSNKCIGCRTCEAACAVVHSGKDFFYKDVEDINFNPRLNVIKTARVSAPIQCRQCDDSPCATVCPVKAIDNENGYVSIDKNLCIGCKSCMVVCPYGAVELVNQYDNNEQIFQKNLKTVNTDKTIAGLKKRVVANKCDLCAGRKEGPACLEVCPTKALKLITGEDKKS</sequence>
<dbReference type="RefSeq" id="WP_294183056.1">
    <property type="nucleotide sequence ID" value="NZ_JBGFFE010000015.1"/>
</dbReference>
<evidence type="ECO:0000313" key="6">
    <source>
        <dbReference type="EMBL" id="MEY8764112.1"/>
    </source>
</evidence>
<dbReference type="Gene3D" id="3.30.70.20">
    <property type="match status" value="2"/>
</dbReference>
<dbReference type="PROSITE" id="PS51379">
    <property type="entry name" value="4FE4S_FER_2"/>
    <property type="match status" value="3"/>
</dbReference>
<dbReference type="PANTHER" id="PTHR42859:SF16">
    <property type="entry name" value="FORMATE HYDROGENLYASE SUBUNIT 2-RELATED"/>
    <property type="match status" value="1"/>
</dbReference>
<evidence type="ECO:0000256" key="3">
    <source>
        <dbReference type="ARBA" id="ARBA00023004"/>
    </source>
</evidence>
<keyword evidence="2" id="KW-0479">Metal-binding</keyword>
<keyword evidence="4" id="KW-0411">Iron-sulfur</keyword>
<reference evidence="6 7" key="1">
    <citation type="submission" date="2024-08" db="EMBL/GenBank/DDBJ databases">
        <title>Clostridium lapicellarii sp. nov., and Clostridium renhuaiense sp. nov., two species isolated from the mud in a fermentation cellar used for producing sauce-flavour Chinese liquors.</title>
        <authorList>
            <person name="Yang F."/>
            <person name="Wang H."/>
            <person name="Chen L.Q."/>
            <person name="Zhou N."/>
            <person name="Lu J.J."/>
            <person name="Pu X.X."/>
            <person name="Wan B."/>
            <person name="Wang L."/>
            <person name="Liu S.J."/>
        </authorList>
    </citation>
    <scope>NUCLEOTIDE SEQUENCE [LARGE SCALE GENOMIC DNA]</scope>
    <source>
        <strain evidence="6 7">MT-113</strain>
    </source>
</reference>
<dbReference type="InterPro" id="IPR017896">
    <property type="entry name" value="4Fe4S_Fe-S-bd"/>
</dbReference>
<dbReference type="InterPro" id="IPR050294">
    <property type="entry name" value="RnfB_subfamily"/>
</dbReference>
<evidence type="ECO:0000256" key="2">
    <source>
        <dbReference type="ARBA" id="ARBA00022723"/>
    </source>
</evidence>
<evidence type="ECO:0000313" key="7">
    <source>
        <dbReference type="Proteomes" id="UP001565220"/>
    </source>
</evidence>
<dbReference type="PANTHER" id="PTHR42859">
    <property type="entry name" value="OXIDOREDUCTASE"/>
    <property type="match status" value="1"/>
</dbReference>
<dbReference type="CDD" id="cd10554">
    <property type="entry name" value="HycB_like"/>
    <property type="match status" value="1"/>
</dbReference>
<feature type="domain" description="4Fe-4S ferredoxin-type" evidence="5">
    <location>
        <begin position="82"/>
        <end position="111"/>
    </location>
</feature>
<keyword evidence="3" id="KW-0408">Iron</keyword>